<feature type="non-terminal residue" evidence="2">
    <location>
        <position position="182"/>
    </location>
</feature>
<dbReference type="AlphaFoldDB" id="A0ABD0KXP1"/>
<keyword evidence="3" id="KW-1185">Reference proteome</keyword>
<proteinExistence type="predicted"/>
<comment type="caution">
    <text evidence="2">The sequence shown here is derived from an EMBL/GenBank/DDBJ whole genome shotgun (WGS) entry which is preliminary data.</text>
</comment>
<gene>
    <name evidence="2" type="ORF">BaRGS_00016855</name>
</gene>
<feature type="non-terminal residue" evidence="2">
    <location>
        <position position="1"/>
    </location>
</feature>
<accession>A0ABD0KXP1</accession>
<evidence type="ECO:0000313" key="3">
    <source>
        <dbReference type="Proteomes" id="UP001519460"/>
    </source>
</evidence>
<reference evidence="2 3" key="1">
    <citation type="journal article" date="2023" name="Sci. Data">
        <title>Genome assembly of the Korean intertidal mud-creeper Batillaria attramentaria.</title>
        <authorList>
            <person name="Patra A.K."/>
            <person name="Ho P.T."/>
            <person name="Jun S."/>
            <person name="Lee S.J."/>
            <person name="Kim Y."/>
            <person name="Won Y.J."/>
        </authorList>
    </citation>
    <scope>NUCLEOTIDE SEQUENCE [LARGE SCALE GENOMIC DNA]</scope>
    <source>
        <strain evidence="2">Wonlab-2016</strain>
    </source>
</reference>
<sequence length="182" mass="20017">TDVTPTAIAKWIRHINNRKEEQNDSGSHHGCKAEKDSSFDPPSRRGVMLKKIMLKKGTLPKSLSCGRNPRLGFVAPARPIDFPASWKKVGSAQNDTEPVILTGFNLRPSRPICRVDSNSPVSQSWAITLLHPSLTPHFLEIKAKFWVKDGTLTTLDGGQAGIQGFEYAQAAEEKIDSVNGQE</sequence>
<name>A0ABD0KXP1_9CAEN</name>
<evidence type="ECO:0000256" key="1">
    <source>
        <dbReference type="SAM" id="MobiDB-lite"/>
    </source>
</evidence>
<protein>
    <submittedName>
        <fullName evidence="2">Uncharacterized protein</fullName>
    </submittedName>
</protein>
<evidence type="ECO:0000313" key="2">
    <source>
        <dbReference type="EMBL" id="KAK7491836.1"/>
    </source>
</evidence>
<feature type="region of interest" description="Disordered" evidence="1">
    <location>
        <begin position="19"/>
        <end position="44"/>
    </location>
</feature>
<dbReference type="Proteomes" id="UP001519460">
    <property type="component" value="Unassembled WGS sequence"/>
</dbReference>
<organism evidence="2 3">
    <name type="scientific">Batillaria attramentaria</name>
    <dbReference type="NCBI Taxonomy" id="370345"/>
    <lineage>
        <taxon>Eukaryota</taxon>
        <taxon>Metazoa</taxon>
        <taxon>Spiralia</taxon>
        <taxon>Lophotrochozoa</taxon>
        <taxon>Mollusca</taxon>
        <taxon>Gastropoda</taxon>
        <taxon>Caenogastropoda</taxon>
        <taxon>Sorbeoconcha</taxon>
        <taxon>Cerithioidea</taxon>
        <taxon>Batillariidae</taxon>
        <taxon>Batillaria</taxon>
    </lineage>
</organism>
<dbReference type="EMBL" id="JACVVK020000109">
    <property type="protein sequence ID" value="KAK7491836.1"/>
    <property type="molecule type" value="Genomic_DNA"/>
</dbReference>